<evidence type="ECO:0000256" key="6">
    <source>
        <dbReference type="ARBA" id="ARBA00022840"/>
    </source>
</evidence>
<dbReference type="GO" id="GO:0005524">
    <property type="term" value="F:ATP binding"/>
    <property type="evidence" value="ECO:0007669"/>
    <property type="project" value="UniProtKB-UniRule"/>
</dbReference>
<dbReference type="InterPro" id="IPR000719">
    <property type="entry name" value="Prot_kinase_dom"/>
</dbReference>
<dbReference type="GO" id="GO:0000776">
    <property type="term" value="C:kinetochore"/>
    <property type="evidence" value="ECO:0007669"/>
    <property type="project" value="TreeGrafter"/>
</dbReference>
<dbReference type="SUPFAM" id="SSF82615">
    <property type="entry name" value="Polo-box domain"/>
    <property type="match status" value="2"/>
</dbReference>
<comment type="caution">
    <text evidence="13">The sequence shown here is derived from an EMBL/GenBank/DDBJ whole genome shotgun (WGS) entry which is preliminary data.</text>
</comment>
<dbReference type="GO" id="GO:0005634">
    <property type="term" value="C:nucleus"/>
    <property type="evidence" value="ECO:0007669"/>
    <property type="project" value="TreeGrafter"/>
</dbReference>
<evidence type="ECO:0000256" key="4">
    <source>
        <dbReference type="ARBA" id="ARBA00022741"/>
    </source>
</evidence>
<evidence type="ECO:0000256" key="10">
    <source>
        <dbReference type="SAM" id="Phobius"/>
    </source>
</evidence>
<evidence type="ECO:0000313" key="14">
    <source>
        <dbReference type="Proteomes" id="UP000188533"/>
    </source>
</evidence>
<evidence type="ECO:0000259" key="12">
    <source>
        <dbReference type="PROSITE" id="PS50078"/>
    </source>
</evidence>
<dbReference type="EC" id="2.7.11.21" evidence="8"/>
<feature type="compositionally biased region" description="Polar residues" evidence="9">
    <location>
        <begin position="26"/>
        <end position="39"/>
    </location>
</feature>
<dbReference type="FunFam" id="3.30.200.20:FF:000042">
    <property type="entry name" value="Aurora kinase A"/>
    <property type="match status" value="1"/>
</dbReference>
<sequence>MSAQIYPIQTYKPSRVPAKRFPLANAANQQLPPTATTPQKVHAKPKQPTSPPLQRQNTKATPPSPPSIIRDNHGYFQFHRVGFLGEGGFARVYEAEDFRGTRVACKVVTRSSLTTKKTKTKLYAEIRIHKSLSHPNIVAFQECFEGDDNVYMILELCTSGSLMDMLRRRRRLSEAETRFFLVQIIGACHYMHIHQVIHRDLKLGNIFLDGKMNIKVGDFGLAALIENPGERKKTICGTPNYIAPEVLFDTANGHSFEVDTWSIGVILYTLVIGRPPFQTKDVKAIYKRIRDNAYEFPTERPISQASQQLIQSILAPKPQERPALLDVVHDDFFTKGAFPPHIPTSAHDVVPDFRAITRSASEANFRRVRRAALLDPDQITSIAVPYVSEDLAISSAASDAPTRSVTAAIAQQEKEFQKAVQPGSPISALLSSAKRPLLRSTGPPGAPGNGVTKESPLFRKLQAVSTSNPPNPSPLRQSSATGSSRPVAAHTVNRGLEHIAEEDDRNDELGRKRKNQTKELEAQKARIVAQMAPVREEERYEAGAQDRYEDPQPERKEIKRSSVREVKENRFPVPSAPIPELKAQLAGFDAAAHVLTLAFESKAVGQVFRDPREDPRIPLPEEKVFIVSWVDYCNKYGMGYALTDGSVGVHFNDSSSIVLSADKHHFDVISSRRNGTVFVRKSFTVEEYPEELQTKVYLLKHFERYIMDRLYGEYDYTFEDTEKTKGMIWVQNYLRMKQVIVFKLSHDVLQFNFYDHSKIILSSSGLVVTHIDKNSVLTRWLLSDIMHNALRAASSTSTANPDTVKFNQKLVDKLKYCKEVLVSIQTAKTSGSDATPTSNIPGSTVAKTAMLLPKRISSRGRALISLVLVCIFSQVSSYFIINEPDSSSQWSNGASNLISWTKGLEDGIDAFDVELARLTDDGLIFVARDVPCAKGDTSALNIYLQDVPAANDYFLLFLNSTPGTMYATSSRFTILDSSTSANASQPSTNPSAATVTVSGSPNPTQLFATTFALANGSPVLISDMGYIAVGLGSALFSCLLGAAWTLW</sequence>
<dbReference type="PANTHER" id="PTHR24345:SF0">
    <property type="entry name" value="CELL CYCLE SERINE_THREONINE-PROTEIN KINASE CDC5_MSD2"/>
    <property type="match status" value="1"/>
</dbReference>
<dbReference type="Gene3D" id="3.30.1120.30">
    <property type="entry name" value="POLO box domain"/>
    <property type="match status" value="2"/>
</dbReference>
<name>A0A1Q3E8H0_LENED</name>
<dbReference type="GO" id="GO:0007052">
    <property type="term" value="P:mitotic spindle organization"/>
    <property type="evidence" value="ECO:0007669"/>
    <property type="project" value="TreeGrafter"/>
</dbReference>
<evidence type="ECO:0000256" key="7">
    <source>
        <dbReference type="PROSITE-ProRule" id="PRU10141"/>
    </source>
</evidence>
<feature type="region of interest" description="Disordered" evidence="9">
    <location>
        <begin position="463"/>
        <end position="563"/>
    </location>
</feature>
<dbReference type="CDD" id="cd13118">
    <property type="entry name" value="POLO_box_1"/>
    <property type="match status" value="1"/>
</dbReference>
<dbReference type="CDD" id="cd13117">
    <property type="entry name" value="POLO_box_2"/>
    <property type="match status" value="1"/>
</dbReference>
<keyword evidence="6 7" id="KW-0067">ATP-binding</keyword>
<keyword evidence="2 8" id="KW-0808">Transferase</keyword>
<dbReference type="Proteomes" id="UP000188533">
    <property type="component" value="Unassembled WGS sequence"/>
</dbReference>
<evidence type="ECO:0000256" key="2">
    <source>
        <dbReference type="ARBA" id="ARBA00022679"/>
    </source>
</evidence>
<evidence type="ECO:0000256" key="8">
    <source>
        <dbReference type="RuleBase" id="RU361162"/>
    </source>
</evidence>
<dbReference type="GO" id="GO:0000922">
    <property type="term" value="C:spindle pole"/>
    <property type="evidence" value="ECO:0007669"/>
    <property type="project" value="TreeGrafter"/>
</dbReference>
<accession>A0A1Q3E8H0</accession>
<gene>
    <name evidence="13" type="ORF">LENED_005241</name>
</gene>
<dbReference type="PROSITE" id="PS00107">
    <property type="entry name" value="PROTEIN_KINASE_ATP"/>
    <property type="match status" value="1"/>
</dbReference>
<dbReference type="InterPro" id="IPR036947">
    <property type="entry name" value="POLO_box_dom_sf"/>
</dbReference>
<dbReference type="Pfam" id="PF00069">
    <property type="entry name" value="Pkinase"/>
    <property type="match status" value="1"/>
</dbReference>
<proteinExistence type="inferred from homology"/>
<feature type="transmembrane region" description="Helical" evidence="10">
    <location>
        <begin position="1026"/>
        <end position="1046"/>
    </location>
</feature>
<feature type="compositionally biased region" description="Polar residues" evidence="9">
    <location>
        <begin position="463"/>
        <end position="484"/>
    </location>
</feature>
<dbReference type="STRING" id="5353.A0A1Q3E8H0"/>
<keyword evidence="10" id="KW-0812">Transmembrane</keyword>
<dbReference type="FunFam" id="1.10.510.10:FF:000647">
    <property type="entry name" value="Serine/threonine-protein kinase"/>
    <property type="match status" value="1"/>
</dbReference>
<dbReference type="SUPFAM" id="SSF56112">
    <property type="entry name" value="Protein kinase-like (PK-like)"/>
    <property type="match status" value="1"/>
</dbReference>
<dbReference type="GO" id="GO:0004674">
    <property type="term" value="F:protein serine/threonine kinase activity"/>
    <property type="evidence" value="ECO:0007669"/>
    <property type="project" value="UniProtKB-KW"/>
</dbReference>
<reference evidence="13 14" key="1">
    <citation type="submission" date="2016-08" db="EMBL/GenBank/DDBJ databases">
        <authorList>
            <consortium name="Lentinula edodes genome sequencing consortium"/>
            <person name="Sakamoto Y."/>
            <person name="Nakade K."/>
            <person name="Sato S."/>
            <person name="Yoshida Y."/>
            <person name="Miyazaki K."/>
            <person name="Natsume S."/>
            <person name="Konno N."/>
        </authorList>
    </citation>
    <scope>NUCLEOTIDE SEQUENCE [LARGE SCALE GENOMIC DNA]</scope>
    <source>
        <strain evidence="13 14">NBRC 111202</strain>
    </source>
</reference>
<dbReference type="InterPro" id="IPR008271">
    <property type="entry name" value="Ser/Thr_kinase_AS"/>
</dbReference>
<dbReference type="Gene3D" id="1.10.510.10">
    <property type="entry name" value="Transferase(Phosphotransferase) domain 1"/>
    <property type="match status" value="1"/>
</dbReference>
<dbReference type="PANTHER" id="PTHR24345">
    <property type="entry name" value="SERINE/THREONINE-PROTEIN KINASE PLK"/>
    <property type="match status" value="1"/>
</dbReference>
<dbReference type="InterPro" id="IPR017441">
    <property type="entry name" value="Protein_kinase_ATP_BS"/>
</dbReference>
<dbReference type="Pfam" id="PF00659">
    <property type="entry name" value="POLO_box"/>
    <property type="match status" value="2"/>
</dbReference>
<protein>
    <recommendedName>
        <fullName evidence="8">Serine/threonine-protein kinase</fullName>
        <ecNumber evidence="8">2.7.11.21</ecNumber>
    </recommendedName>
</protein>
<dbReference type="EMBL" id="BDGU01000149">
    <property type="protein sequence ID" value="GAW03512.1"/>
    <property type="molecule type" value="Genomic_DNA"/>
</dbReference>
<comment type="catalytic activity">
    <reaction evidence="8">
        <text>L-threonyl-[protein] + ATP = O-phospho-L-threonyl-[protein] + ADP + H(+)</text>
        <dbReference type="Rhea" id="RHEA:46608"/>
        <dbReference type="Rhea" id="RHEA-COMP:11060"/>
        <dbReference type="Rhea" id="RHEA-COMP:11605"/>
        <dbReference type="ChEBI" id="CHEBI:15378"/>
        <dbReference type="ChEBI" id="CHEBI:30013"/>
        <dbReference type="ChEBI" id="CHEBI:30616"/>
        <dbReference type="ChEBI" id="CHEBI:61977"/>
        <dbReference type="ChEBI" id="CHEBI:456216"/>
        <dbReference type="EC" id="2.7.11.21"/>
    </reaction>
</comment>
<feature type="compositionally biased region" description="Basic and acidic residues" evidence="9">
    <location>
        <begin position="534"/>
        <end position="563"/>
    </location>
</feature>
<feature type="domain" description="POLO box" evidence="12">
    <location>
        <begin position="729"/>
        <end position="826"/>
    </location>
</feature>
<dbReference type="InterPro" id="IPR011009">
    <property type="entry name" value="Kinase-like_dom_sf"/>
</dbReference>
<feature type="compositionally biased region" description="Polar residues" evidence="9">
    <location>
        <begin position="52"/>
        <end position="61"/>
    </location>
</feature>
<keyword evidence="1 8" id="KW-0723">Serine/threonine-protein kinase</keyword>
<reference evidence="13 14" key="2">
    <citation type="submission" date="2017-02" db="EMBL/GenBank/DDBJ databases">
        <title>A genome survey and senescence transcriptome analysis in Lentinula edodes.</title>
        <authorList>
            <person name="Sakamoto Y."/>
            <person name="Nakade K."/>
            <person name="Sato S."/>
            <person name="Yoshida Y."/>
            <person name="Miyazaki K."/>
            <person name="Natsume S."/>
            <person name="Konno N."/>
        </authorList>
    </citation>
    <scope>NUCLEOTIDE SEQUENCE [LARGE SCALE GENOMIC DNA]</scope>
    <source>
        <strain evidence="13 14">NBRC 111202</strain>
    </source>
</reference>
<evidence type="ECO:0000313" key="13">
    <source>
        <dbReference type="EMBL" id="GAW03512.1"/>
    </source>
</evidence>
<evidence type="ECO:0000256" key="9">
    <source>
        <dbReference type="SAM" id="MobiDB-lite"/>
    </source>
</evidence>
<dbReference type="PROSITE" id="PS00108">
    <property type="entry name" value="PROTEIN_KINASE_ST"/>
    <property type="match status" value="1"/>
</dbReference>
<comment type="similarity">
    <text evidence="8">Belongs to the protein kinase superfamily. Ser/Thr protein kinase family. CDC5/Polo subfamily.</text>
</comment>
<keyword evidence="10" id="KW-1133">Transmembrane helix</keyword>
<evidence type="ECO:0000256" key="1">
    <source>
        <dbReference type="ARBA" id="ARBA00022527"/>
    </source>
</evidence>
<dbReference type="InterPro" id="IPR033701">
    <property type="entry name" value="POLO_box_1"/>
</dbReference>
<feature type="domain" description="Protein kinase" evidence="11">
    <location>
        <begin position="78"/>
        <end position="333"/>
    </location>
</feature>
<organism evidence="13 14">
    <name type="scientific">Lentinula edodes</name>
    <name type="common">Shiitake mushroom</name>
    <name type="synonym">Lentinus edodes</name>
    <dbReference type="NCBI Taxonomy" id="5353"/>
    <lineage>
        <taxon>Eukaryota</taxon>
        <taxon>Fungi</taxon>
        <taxon>Dikarya</taxon>
        <taxon>Basidiomycota</taxon>
        <taxon>Agaricomycotina</taxon>
        <taxon>Agaricomycetes</taxon>
        <taxon>Agaricomycetidae</taxon>
        <taxon>Agaricales</taxon>
        <taxon>Marasmiineae</taxon>
        <taxon>Omphalotaceae</taxon>
        <taxon>Lentinula</taxon>
    </lineage>
</organism>
<feature type="binding site" evidence="7">
    <location>
        <position position="106"/>
    </location>
    <ligand>
        <name>ATP</name>
        <dbReference type="ChEBI" id="CHEBI:30616"/>
    </ligand>
</feature>
<keyword evidence="5 8" id="KW-0418">Kinase</keyword>
<keyword evidence="10" id="KW-0472">Membrane</keyword>
<dbReference type="GO" id="GO:0005816">
    <property type="term" value="C:spindle pole body"/>
    <property type="evidence" value="ECO:0007669"/>
    <property type="project" value="TreeGrafter"/>
</dbReference>
<dbReference type="SMART" id="SM00220">
    <property type="entry name" value="S_TKc"/>
    <property type="match status" value="1"/>
</dbReference>
<evidence type="ECO:0000256" key="5">
    <source>
        <dbReference type="ARBA" id="ARBA00022777"/>
    </source>
</evidence>
<dbReference type="AlphaFoldDB" id="A0A1Q3E8H0"/>
<keyword evidence="3" id="KW-0677">Repeat</keyword>
<dbReference type="GO" id="GO:0005737">
    <property type="term" value="C:cytoplasm"/>
    <property type="evidence" value="ECO:0007669"/>
    <property type="project" value="TreeGrafter"/>
</dbReference>
<dbReference type="InterPro" id="IPR033695">
    <property type="entry name" value="POLO_box_2"/>
</dbReference>
<feature type="domain" description="POLO box" evidence="12">
    <location>
        <begin position="625"/>
        <end position="708"/>
    </location>
</feature>
<dbReference type="PROSITE" id="PS50011">
    <property type="entry name" value="PROTEIN_KINASE_DOM"/>
    <property type="match status" value="1"/>
</dbReference>
<dbReference type="CDD" id="cd14099">
    <property type="entry name" value="STKc_PLK"/>
    <property type="match status" value="1"/>
</dbReference>
<evidence type="ECO:0000256" key="3">
    <source>
        <dbReference type="ARBA" id="ARBA00022737"/>
    </source>
</evidence>
<evidence type="ECO:0000259" key="11">
    <source>
        <dbReference type="PROSITE" id="PS50011"/>
    </source>
</evidence>
<dbReference type="InterPro" id="IPR000959">
    <property type="entry name" value="POLO_box_dom"/>
</dbReference>
<feature type="region of interest" description="Disordered" evidence="9">
    <location>
        <begin position="17"/>
        <end position="68"/>
    </location>
</feature>
<keyword evidence="4 7" id="KW-0547">Nucleotide-binding</keyword>
<keyword evidence="14" id="KW-1185">Reference proteome</keyword>
<dbReference type="PROSITE" id="PS50078">
    <property type="entry name" value="POLO_BOX"/>
    <property type="match status" value="2"/>
</dbReference>